<dbReference type="RefSeq" id="WP_008869699.1">
    <property type="nucleotide sequence ID" value="NZ_ACJN02000002.1"/>
</dbReference>
<proteinExistence type="predicted"/>
<evidence type="ECO:0000256" key="1">
    <source>
        <dbReference type="SAM" id="SignalP"/>
    </source>
</evidence>
<dbReference type="OrthoDB" id="9800872at2"/>
<dbReference type="AlphaFoldDB" id="D6SNP5"/>
<comment type="caution">
    <text evidence="3">The sequence shown here is derived from an EMBL/GenBank/DDBJ whole genome shotgun (WGS) entry which is preliminary data.</text>
</comment>
<keyword evidence="1" id="KW-0732">Signal</keyword>
<dbReference type="eggNOG" id="COG2897">
    <property type="taxonomic scope" value="Bacteria"/>
</dbReference>
<gene>
    <name evidence="3" type="ORF">Dthio_PD1723</name>
</gene>
<organism evidence="3 4">
    <name type="scientific">Desulfonatronospira thiodismutans ASO3-1</name>
    <dbReference type="NCBI Taxonomy" id="555779"/>
    <lineage>
        <taxon>Bacteria</taxon>
        <taxon>Pseudomonadati</taxon>
        <taxon>Thermodesulfobacteriota</taxon>
        <taxon>Desulfovibrionia</taxon>
        <taxon>Desulfovibrionales</taxon>
        <taxon>Desulfonatronovibrionaceae</taxon>
        <taxon>Desulfonatronospira</taxon>
    </lineage>
</organism>
<dbReference type="EMBL" id="ACJN02000002">
    <property type="protein sequence ID" value="EFI34371.1"/>
    <property type="molecule type" value="Genomic_DNA"/>
</dbReference>
<feature type="signal peptide" evidence="1">
    <location>
        <begin position="1"/>
        <end position="21"/>
    </location>
</feature>
<evidence type="ECO:0000259" key="2">
    <source>
        <dbReference type="PROSITE" id="PS50206"/>
    </source>
</evidence>
<sequence length="149" mass="16649">MRKCLWAQFCLVVFLAFVATACTQDDSYNYISPAELKERLDAGEVEQGSLVVFSSQTEEEWESGYLPQAIPTFARPLESDEDYAKLEPVLDKVRGTDADIVVICPRGGSGATRPCDYLMDHGIDEDRLLILEGGQEAYNDEFPEDVVFP</sequence>
<dbReference type="InterPro" id="IPR036873">
    <property type="entry name" value="Rhodanese-like_dom_sf"/>
</dbReference>
<dbReference type="InterPro" id="IPR001763">
    <property type="entry name" value="Rhodanese-like_dom"/>
</dbReference>
<dbReference type="PROSITE" id="PS51257">
    <property type="entry name" value="PROKAR_LIPOPROTEIN"/>
    <property type="match status" value="1"/>
</dbReference>
<dbReference type="Pfam" id="PF00581">
    <property type="entry name" value="Rhodanese"/>
    <property type="match status" value="1"/>
</dbReference>
<dbReference type="Gene3D" id="3.40.250.10">
    <property type="entry name" value="Rhodanese-like domain"/>
    <property type="match status" value="1"/>
</dbReference>
<feature type="domain" description="Rhodanese" evidence="2">
    <location>
        <begin position="57"/>
        <end position="147"/>
    </location>
</feature>
<dbReference type="SUPFAM" id="SSF52821">
    <property type="entry name" value="Rhodanese/Cell cycle control phosphatase"/>
    <property type="match status" value="1"/>
</dbReference>
<keyword evidence="4" id="KW-1185">Reference proteome</keyword>
<protein>
    <submittedName>
        <fullName evidence="3">Rhodanese domain protein</fullName>
    </submittedName>
</protein>
<reference evidence="3" key="1">
    <citation type="submission" date="2010-05" db="EMBL/GenBank/DDBJ databases">
        <title>The draft genome of Desulfonatronospira thiodismutans ASO3-1.</title>
        <authorList>
            <consortium name="US DOE Joint Genome Institute (JGI-PGF)"/>
            <person name="Lucas S."/>
            <person name="Copeland A."/>
            <person name="Lapidus A."/>
            <person name="Cheng J.-F."/>
            <person name="Bruce D."/>
            <person name="Goodwin L."/>
            <person name="Pitluck S."/>
            <person name="Chertkov O."/>
            <person name="Brettin T."/>
            <person name="Detter J.C."/>
            <person name="Han C."/>
            <person name="Land M.L."/>
            <person name="Hauser L."/>
            <person name="Kyrpides N."/>
            <person name="Mikhailova N."/>
            <person name="Muyzer G."/>
            <person name="Woyke T."/>
        </authorList>
    </citation>
    <scope>NUCLEOTIDE SEQUENCE [LARGE SCALE GENOMIC DNA]</scope>
    <source>
        <strain evidence="3">ASO3-1</strain>
    </source>
</reference>
<name>D6SNP5_9BACT</name>
<evidence type="ECO:0000313" key="4">
    <source>
        <dbReference type="Proteomes" id="UP000005496"/>
    </source>
</evidence>
<dbReference type="PROSITE" id="PS50206">
    <property type="entry name" value="RHODANESE_3"/>
    <property type="match status" value="1"/>
</dbReference>
<feature type="chain" id="PRO_5003088128" evidence="1">
    <location>
        <begin position="22"/>
        <end position="149"/>
    </location>
</feature>
<evidence type="ECO:0000313" key="3">
    <source>
        <dbReference type="EMBL" id="EFI34371.1"/>
    </source>
</evidence>
<accession>D6SNP5</accession>
<dbReference type="Proteomes" id="UP000005496">
    <property type="component" value="Unassembled WGS sequence"/>
</dbReference>